<feature type="compositionally biased region" description="Polar residues" evidence="1">
    <location>
        <begin position="115"/>
        <end position="128"/>
    </location>
</feature>
<reference evidence="2 3" key="1">
    <citation type="submission" date="2024-07" db="EMBL/GenBank/DDBJ databases">
        <title>Draft sequence of the Neodothiora populina.</title>
        <authorList>
            <person name="Drown D.D."/>
            <person name="Schuette U.S."/>
            <person name="Buechlein A.B."/>
            <person name="Rusch D.R."/>
            <person name="Winton L.W."/>
            <person name="Adams G.A."/>
        </authorList>
    </citation>
    <scope>NUCLEOTIDE SEQUENCE [LARGE SCALE GENOMIC DNA]</scope>
    <source>
        <strain evidence="2 3">CPC 39397</strain>
    </source>
</reference>
<protein>
    <submittedName>
        <fullName evidence="2">Uncharacterized protein</fullName>
    </submittedName>
</protein>
<evidence type="ECO:0000313" key="3">
    <source>
        <dbReference type="Proteomes" id="UP001562354"/>
    </source>
</evidence>
<feature type="compositionally biased region" description="Polar residues" evidence="1">
    <location>
        <begin position="11"/>
        <end position="27"/>
    </location>
</feature>
<evidence type="ECO:0000313" key="2">
    <source>
        <dbReference type="EMBL" id="KAL1303130.1"/>
    </source>
</evidence>
<proteinExistence type="predicted"/>
<gene>
    <name evidence="2" type="ORF">AAFC00_006563</name>
</gene>
<feature type="region of interest" description="Disordered" evidence="1">
    <location>
        <begin position="115"/>
        <end position="139"/>
    </location>
</feature>
<name>A0ABR3PBJ6_9PEZI</name>
<feature type="region of interest" description="Disordered" evidence="1">
    <location>
        <begin position="1"/>
        <end position="34"/>
    </location>
</feature>
<comment type="caution">
    <text evidence="2">The sequence shown here is derived from an EMBL/GenBank/DDBJ whole genome shotgun (WGS) entry which is preliminary data.</text>
</comment>
<feature type="compositionally biased region" description="Basic and acidic residues" evidence="1">
    <location>
        <begin position="129"/>
        <end position="138"/>
    </location>
</feature>
<dbReference type="PANTHER" id="PTHR42085">
    <property type="entry name" value="F-BOX DOMAIN-CONTAINING PROTEIN"/>
    <property type="match status" value="1"/>
</dbReference>
<evidence type="ECO:0000256" key="1">
    <source>
        <dbReference type="SAM" id="MobiDB-lite"/>
    </source>
</evidence>
<dbReference type="GeneID" id="95980262"/>
<dbReference type="PANTHER" id="PTHR42085:SF2">
    <property type="entry name" value="F-BOX DOMAIN-CONTAINING PROTEIN"/>
    <property type="match status" value="1"/>
</dbReference>
<dbReference type="InterPro" id="IPR038883">
    <property type="entry name" value="AN11006-like"/>
</dbReference>
<dbReference type="RefSeq" id="XP_069199405.1">
    <property type="nucleotide sequence ID" value="XM_069346536.1"/>
</dbReference>
<sequence length="389" mass="43259">MSRFRHDRNSSSELSAQTEGTITSQDAQSDRPHLLAQYRQIRPRLSSGGNEVDQPANVSLVTSPEQASNPRRGRLSPLVRFPVAESDPNILAAMTPRHGGKSHIFGPSWSINSFRASESDPGSSATARNSREASHRSSVDASASQYFPFRYSRRPTISEPESYHAPYLLGLPMETRYRIYRLLVVEDKTQELTSRKQTRTFRVPAVLHVNKQIREEASHVWYGLNHFCLTVKHGETALVRGFLSAIASLQSPLIGRLDINLSICYQCNDLVAVAALLIASNTAARLRCMRGLYHFGHPQIQSCNFDIKKAILDQHFRPSVATALLQFSDARQVGAGFVIEETIHGHPASTDPLIRSTKSVLGYTPTYRTNPAIRSQLEQAMGSLGLLLR</sequence>
<dbReference type="Proteomes" id="UP001562354">
    <property type="component" value="Unassembled WGS sequence"/>
</dbReference>
<organism evidence="2 3">
    <name type="scientific">Neodothiora populina</name>
    <dbReference type="NCBI Taxonomy" id="2781224"/>
    <lineage>
        <taxon>Eukaryota</taxon>
        <taxon>Fungi</taxon>
        <taxon>Dikarya</taxon>
        <taxon>Ascomycota</taxon>
        <taxon>Pezizomycotina</taxon>
        <taxon>Dothideomycetes</taxon>
        <taxon>Dothideomycetidae</taxon>
        <taxon>Dothideales</taxon>
        <taxon>Dothioraceae</taxon>
        <taxon>Neodothiora</taxon>
    </lineage>
</organism>
<keyword evidence="3" id="KW-1185">Reference proteome</keyword>
<dbReference type="EMBL" id="JBFMKM010000010">
    <property type="protein sequence ID" value="KAL1303130.1"/>
    <property type="molecule type" value="Genomic_DNA"/>
</dbReference>
<accession>A0ABR3PBJ6</accession>